<dbReference type="GO" id="GO:0022857">
    <property type="term" value="F:transmembrane transporter activity"/>
    <property type="evidence" value="ECO:0007669"/>
    <property type="project" value="InterPro"/>
</dbReference>
<dbReference type="Pfam" id="PF07690">
    <property type="entry name" value="MFS_1"/>
    <property type="match status" value="2"/>
</dbReference>
<dbReference type="SUPFAM" id="SSF103473">
    <property type="entry name" value="MFS general substrate transporter"/>
    <property type="match status" value="1"/>
</dbReference>
<sequence>MPDSSSNSPSLYSRATLPLFLAFSSLWTGLVLTEFVSNAVLPLTIGRFTEDAFIIGLLVAINPAFGFVANPIIGIIGDRIWTPVGRRAFFLIVGAPIVAFCLLLVPNTPEVIAWCAELFGSDAARALELSTSATYNLILLISLIVVYQLVQDILWGSDHPLLADLVPPDMRTRMVGSMNTFAQIAGFFFMRYALDGGPNFFGEKLPYYIAAAAQVIMVAAVAVYIGRLEKPPVKTNRPKLTIKRYFSDAFADKTLRRYLIMVLTGAFALNCVQGFSSMFAVKTLLMERADYGKAWSYFSLVSLASAFAIGWAVERFCPKPVALAIGYAVMTVGCIVGFFTDGPLTLSITAVVFAFGAVTFQVTYKAFYTEFLPRDIIGQLSGVLNICYALGRMSALVMGGAIISLLGNDYRYIWPISAVFAVISLFLVLGIPDPRYNERKKQAAAAATGS</sequence>
<reference evidence="6" key="1">
    <citation type="submission" date="2020-09" db="EMBL/GenBank/DDBJ databases">
        <title>Pelagicoccus enzymogenes sp. nov. with an EPS production, isolated from marine sediment.</title>
        <authorList>
            <person name="Feng X."/>
        </authorList>
    </citation>
    <scope>NUCLEOTIDE SEQUENCE</scope>
    <source>
        <strain evidence="6">NFK12</strain>
    </source>
</reference>
<feature type="transmembrane region" description="Helical" evidence="4">
    <location>
        <begin position="12"/>
        <end position="32"/>
    </location>
</feature>
<dbReference type="AlphaFoldDB" id="A0A927IIA9"/>
<feature type="transmembrane region" description="Helical" evidence="4">
    <location>
        <begin position="346"/>
        <end position="368"/>
    </location>
</feature>
<evidence type="ECO:0000256" key="4">
    <source>
        <dbReference type="SAM" id="Phobius"/>
    </source>
</evidence>
<evidence type="ECO:0000313" key="7">
    <source>
        <dbReference type="Proteomes" id="UP000622317"/>
    </source>
</evidence>
<feature type="transmembrane region" description="Helical" evidence="4">
    <location>
        <begin position="380"/>
        <end position="406"/>
    </location>
</feature>
<proteinExistence type="predicted"/>
<evidence type="ECO:0000259" key="5">
    <source>
        <dbReference type="PROSITE" id="PS50850"/>
    </source>
</evidence>
<organism evidence="6 7">
    <name type="scientific">Pelagicoccus enzymogenes</name>
    <dbReference type="NCBI Taxonomy" id="2773457"/>
    <lineage>
        <taxon>Bacteria</taxon>
        <taxon>Pseudomonadati</taxon>
        <taxon>Verrucomicrobiota</taxon>
        <taxon>Opitutia</taxon>
        <taxon>Puniceicoccales</taxon>
        <taxon>Pelagicoccaceae</taxon>
        <taxon>Pelagicoccus</taxon>
    </lineage>
</organism>
<evidence type="ECO:0000256" key="3">
    <source>
        <dbReference type="ARBA" id="ARBA00023136"/>
    </source>
</evidence>
<gene>
    <name evidence="6" type="ORF">IEN85_14245</name>
</gene>
<evidence type="ECO:0000313" key="6">
    <source>
        <dbReference type="EMBL" id="MBD5780659.1"/>
    </source>
</evidence>
<keyword evidence="2 4" id="KW-1133">Transmembrane helix</keyword>
<accession>A0A927IIA9</accession>
<dbReference type="InterPro" id="IPR011701">
    <property type="entry name" value="MFS"/>
</dbReference>
<feature type="transmembrane region" description="Helical" evidence="4">
    <location>
        <begin position="258"/>
        <end position="275"/>
    </location>
</feature>
<feature type="transmembrane region" description="Helical" evidence="4">
    <location>
        <begin position="412"/>
        <end position="431"/>
    </location>
</feature>
<protein>
    <submittedName>
        <fullName evidence="6">MFS transporter</fullName>
    </submittedName>
</protein>
<dbReference type="InterPro" id="IPR036259">
    <property type="entry name" value="MFS_trans_sf"/>
</dbReference>
<dbReference type="PROSITE" id="PS50850">
    <property type="entry name" value="MFS"/>
    <property type="match status" value="1"/>
</dbReference>
<keyword evidence="7" id="KW-1185">Reference proteome</keyword>
<feature type="transmembrane region" description="Helical" evidence="4">
    <location>
        <begin position="205"/>
        <end position="225"/>
    </location>
</feature>
<feature type="domain" description="Major facilitator superfamily (MFS) profile" evidence="5">
    <location>
        <begin position="215"/>
        <end position="450"/>
    </location>
</feature>
<feature type="transmembrane region" description="Helical" evidence="4">
    <location>
        <begin position="320"/>
        <end position="340"/>
    </location>
</feature>
<dbReference type="Proteomes" id="UP000622317">
    <property type="component" value="Unassembled WGS sequence"/>
</dbReference>
<keyword evidence="3 4" id="KW-0472">Membrane</keyword>
<dbReference type="PANTHER" id="PTHR23528">
    <property type="match status" value="1"/>
</dbReference>
<dbReference type="InterPro" id="IPR020846">
    <property type="entry name" value="MFS_dom"/>
</dbReference>
<feature type="transmembrane region" description="Helical" evidence="4">
    <location>
        <begin position="295"/>
        <end position="313"/>
    </location>
</feature>
<feature type="transmembrane region" description="Helical" evidence="4">
    <location>
        <begin position="52"/>
        <end position="76"/>
    </location>
</feature>
<name>A0A927IIA9_9BACT</name>
<evidence type="ECO:0000256" key="2">
    <source>
        <dbReference type="ARBA" id="ARBA00022989"/>
    </source>
</evidence>
<feature type="transmembrane region" description="Helical" evidence="4">
    <location>
        <begin position="88"/>
        <end position="105"/>
    </location>
</feature>
<keyword evidence="1 4" id="KW-0812">Transmembrane</keyword>
<dbReference type="PANTHER" id="PTHR23528:SF1">
    <property type="entry name" value="MAJOR FACILITATOR SUPERFAMILY (MFS) PROFILE DOMAIN-CONTAINING PROTEIN"/>
    <property type="match status" value="1"/>
</dbReference>
<comment type="caution">
    <text evidence="6">The sequence shown here is derived from an EMBL/GenBank/DDBJ whole genome shotgun (WGS) entry which is preliminary data.</text>
</comment>
<dbReference type="RefSeq" id="WP_191617755.1">
    <property type="nucleotide sequence ID" value="NZ_JACYFG010000036.1"/>
</dbReference>
<dbReference type="Gene3D" id="1.20.1250.20">
    <property type="entry name" value="MFS general substrate transporter like domains"/>
    <property type="match status" value="2"/>
</dbReference>
<evidence type="ECO:0000256" key="1">
    <source>
        <dbReference type="ARBA" id="ARBA00022692"/>
    </source>
</evidence>
<dbReference type="EMBL" id="JACYFG010000036">
    <property type="protein sequence ID" value="MBD5780659.1"/>
    <property type="molecule type" value="Genomic_DNA"/>
</dbReference>
<feature type="transmembrane region" description="Helical" evidence="4">
    <location>
        <begin position="135"/>
        <end position="155"/>
    </location>
</feature>